<reference evidence="2 3" key="2">
    <citation type="journal article" date="2003" name="Nat. Biotechnol.">
        <title>Complete genome sequence and comparative analysis of the industrial microorganism Streptomyces avermitilis.</title>
        <authorList>
            <person name="Ikeda H."/>
            <person name="Ishikawa J."/>
            <person name="Hanamoto A."/>
            <person name="Shinose M."/>
            <person name="Kikuchi H."/>
            <person name="Shiba T."/>
            <person name="Sakaki Y."/>
            <person name="Hattori M."/>
            <person name="Omura S."/>
        </authorList>
    </citation>
    <scope>NUCLEOTIDE SEQUENCE [LARGE SCALE GENOMIC DNA]</scope>
    <source>
        <strain evidence="3">ATCC 31267 / DSM 46492 / JCM 5070 / NBRC 14893 / NCIMB 12804 / NRRL 8165 / MA-4680</strain>
    </source>
</reference>
<organism evidence="2 3">
    <name type="scientific">Streptomyces avermitilis (strain ATCC 31267 / DSM 46492 / JCM 5070 / NBRC 14893 / NCIMB 12804 / NRRL 8165 / MA-4680)</name>
    <dbReference type="NCBI Taxonomy" id="227882"/>
    <lineage>
        <taxon>Bacteria</taxon>
        <taxon>Bacillati</taxon>
        <taxon>Actinomycetota</taxon>
        <taxon>Actinomycetes</taxon>
        <taxon>Kitasatosporales</taxon>
        <taxon>Streptomycetaceae</taxon>
        <taxon>Streptomyces</taxon>
    </lineage>
</organism>
<reference evidence="2 3" key="1">
    <citation type="journal article" date="2001" name="Proc. Natl. Acad. Sci. U.S.A.">
        <title>Genome sequence of an industrial microorganism Streptomyces avermitilis: deducing the ability of producing secondary metabolites.</title>
        <authorList>
            <person name="Omura S."/>
            <person name="Ikeda H."/>
            <person name="Ishikawa J."/>
            <person name="Hanamoto A."/>
            <person name="Takahashi C."/>
            <person name="Shinose M."/>
            <person name="Takahashi Y."/>
            <person name="Horikawa H."/>
            <person name="Nakazawa H."/>
            <person name="Osonoe T."/>
            <person name="Kikuchi H."/>
            <person name="Shiba T."/>
            <person name="Sakaki Y."/>
            <person name="Hattori M."/>
        </authorList>
    </citation>
    <scope>NUCLEOTIDE SEQUENCE [LARGE SCALE GENOMIC DNA]</scope>
    <source>
        <strain evidence="3">ATCC 31267 / DSM 46492 / JCM 5070 / NBRC 14893 / NCIMB 12804 / NRRL 8165 / MA-4680</strain>
    </source>
</reference>
<feature type="transmembrane region" description="Helical" evidence="1">
    <location>
        <begin position="28"/>
        <end position="55"/>
    </location>
</feature>
<dbReference type="KEGG" id="sma:SAVERM_3449"/>
<feature type="transmembrane region" description="Helical" evidence="1">
    <location>
        <begin position="96"/>
        <end position="114"/>
    </location>
</feature>
<accession>Q82HQ9</accession>
<dbReference type="Pfam" id="PF19877">
    <property type="entry name" value="DUF6350"/>
    <property type="match status" value="1"/>
</dbReference>
<keyword evidence="1" id="KW-0472">Membrane</keyword>
<reference evidence="2 3" key="3">
    <citation type="journal article" date="2014" name="J. Ind. Microbiol. Biotechnol.">
        <title>Genome mining of the Streptomyces avermitilis genome and development of genome-minimized hosts for heterologous expression of biosynthetic gene clusters.</title>
        <authorList>
            <person name="Ikeda H."/>
            <person name="Shin-ya K."/>
            <person name="Omura S."/>
        </authorList>
    </citation>
    <scope>NUCLEOTIDE SEQUENCE [LARGE SCALE GENOMIC DNA]</scope>
    <source>
        <strain evidence="3">ATCC 31267 / DSM 46492 / JCM 5070 / NBRC 14893 / NCIMB 12804 / NRRL 8165 / MA-4680</strain>
    </source>
</reference>
<dbReference type="InterPro" id="IPR045931">
    <property type="entry name" value="DUF6350"/>
</dbReference>
<keyword evidence="1" id="KW-1133">Transmembrane helix</keyword>
<feature type="transmembrane region" description="Helical" evidence="1">
    <location>
        <begin position="135"/>
        <end position="156"/>
    </location>
</feature>
<dbReference type="AlphaFoldDB" id="Q82HQ9"/>
<sequence>MAGVTQLTDHRTPLSPLLTRLPDRSPGLAASLLGGALAAVLGLGSFAVLVTVLWISSPYPDSGPGGALHIGAALWLLAHGVELVRTDTLAGAARPVGVTPLLLLALPVWLVFRAGRDAVDVDEEGDMPPVAARTALSGVVAGYVVVGVAAGVYASGGALRPSWLWTAGCLPLLAVTAAGAGVWTAYGRPRGPLPPLARRALNALPGGVRRFVTADARGWTRASLRAGLAGVAVLVGGGALLVGVSLVWHGGPAQDSFLRLTEGWSGRFAVLLLALVLVPNAAVLGGRVRAGARVRTGGRAYDRAAGHRDSAGAAAAVSAAGGGA</sequence>
<evidence type="ECO:0000313" key="2">
    <source>
        <dbReference type="EMBL" id="BAC71161.1"/>
    </source>
</evidence>
<evidence type="ECO:0000313" key="3">
    <source>
        <dbReference type="Proteomes" id="UP000000428"/>
    </source>
</evidence>
<feature type="transmembrane region" description="Helical" evidence="1">
    <location>
        <begin position="268"/>
        <end position="286"/>
    </location>
</feature>
<protein>
    <submittedName>
        <fullName evidence="2">Integral membrane protein</fullName>
    </submittedName>
</protein>
<proteinExistence type="predicted"/>
<evidence type="ECO:0000256" key="1">
    <source>
        <dbReference type="SAM" id="Phobius"/>
    </source>
</evidence>
<dbReference type="Proteomes" id="UP000000428">
    <property type="component" value="Chromosome"/>
</dbReference>
<dbReference type="EMBL" id="BA000030">
    <property type="protein sequence ID" value="BAC71161.1"/>
    <property type="molecule type" value="Genomic_DNA"/>
</dbReference>
<dbReference type="HOGENOM" id="CLU_857685_0_0_11"/>
<dbReference type="eggNOG" id="ENOG5033EIZ">
    <property type="taxonomic scope" value="Bacteria"/>
</dbReference>
<name>Q82HQ9_STRAW</name>
<feature type="transmembrane region" description="Helical" evidence="1">
    <location>
        <begin position="162"/>
        <end position="186"/>
    </location>
</feature>
<keyword evidence="3" id="KW-1185">Reference proteome</keyword>
<feature type="transmembrane region" description="Helical" evidence="1">
    <location>
        <begin position="226"/>
        <end position="248"/>
    </location>
</feature>
<keyword evidence="1" id="KW-0812">Transmembrane</keyword>
<gene>
    <name evidence="2" type="ORF">SAVERM_3449</name>
</gene>